<reference evidence="2 3" key="1">
    <citation type="submission" date="2017-10" db="EMBL/GenBank/DDBJ databases">
        <title>Genome announcement of Methylocella silvestris TVC from permafrost.</title>
        <authorList>
            <person name="Wang J."/>
            <person name="Geng K."/>
            <person name="Ul-Haque F."/>
            <person name="Crombie A.T."/>
            <person name="Street L.E."/>
            <person name="Wookey P.A."/>
            <person name="Murrell J.C."/>
            <person name="Pratscher J."/>
        </authorList>
    </citation>
    <scope>NUCLEOTIDE SEQUENCE [LARGE SCALE GENOMIC DNA]</scope>
    <source>
        <strain evidence="2 3">TVC</strain>
    </source>
</reference>
<feature type="region of interest" description="Disordered" evidence="1">
    <location>
        <begin position="81"/>
        <end position="156"/>
    </location>
</feature>
<proteinExistence type="predicted"/>
<dbReference type="EMBL" id="PDZR01000039">
    <property type="protein sequence ID" value="PNG24277.1"/>
    <property type="molecule type" value="Genomic_DNA"/>
</dbReference>
<organism evidence="2 3">
    <name type="scientific">Methylocella silvestris</name>
    <dbReference type="NCBI Taxonomy" id="199596"/>
    <lineage>
        <taxon>Bacteria</taxon>
        <taxon>Pseudomonadati</taxon>
        <taxon>Pseudomonadota</taxon>
        <taxon>Alphaproteobacteria</taxon>
        <taxon>Hyphomicrobiales</taxon>
        <taxon>Beijerinckiaceae</taxon>
        <taxon>Methylocella</taxon>
    </lineage>
</organism>
<feature type="non-terminal residue" evidence="2">
    <location>
        <position position="1"/>
    </location>
</feature>
<feature type="region of interest" description="Disordered" evidence="1">
    <location>
        <begin position="1"/>
        <end position="28"/>
    </location>
</feature>
<name>A0A2J7TBY2_METSI</name>
<accession>A0A2J7TBY2</accession>
<evidence type="ECO:0000313" key="2">
    <source>
        <dbReference type="EMBL" id="PNG24277.1"/>
    </source>
</evidence>
<sequence length="156" mass="17200">PPKENNPLNPRERAASPAQHRLPTDFEPSADDLAFGAAEGLSGAEIARTIEDLRLWAAEAIGTKALRADWHATLRRFMRRDADAKRTRPSSPASVPPAALPKTFHVKRDSPQGEAWWSFVKSKTGKTPPLDKAGGWRFPSEWPPGEPTRAQQMAES</sequence>
<gene>
    <name evidence="2" type="ORF">CR492_19495</name>
</gene>
<evidence type="ECO:0000313" key="3">
    <source>
        <dbReference type="Proteomes" id="UP000236286"/>
    </source>
</evidence>
<dbReference type="Proteomes" id="UP000236286">
    <property type="component" value="Unassembled WGS sequence"/>
</dbReference>
<dbReference type="AlphaFoldDB" id="A0A2J7TBY2"/>
<protein>
    <submittedName>
        <fullName evidence="2">Uncharacterized protein</fullName>
    </submittedName>
</protein>
<comment type="caution">
    <text evidence="2">The sequence shown here is derived from an EMBL/GenBank/DDBJ whole genome shotgun (WGS) entry which is preliminary data.</text>
</comment>
<evidence type="ECO:0000256" key="1">
    <source>
        <dbReference type="SAM" id="MobiDB-lite"/>
    </source>
</evidence>